<dbReference type="FunFam" id="2.90.10.10:FF:000014">
    <property type="entry name" value="Serine/threonine-protein kinase"/>
    <property type="match status" value="2"/>
</dbReference>
<feature type="domain" description="Protein kinase" evidence="18">
    <location>
        <begin position="1248"/>
        <end position="1534"/>
    </location>
</feature>
<dbReference type="InterPro" id="IPR001480">
    <property type="entry name" value="Bulb-type_lectin_dom"/>
</dbReference>
<reference evidence="22" key="2">
    <citation type="submission" date="2013-12" db="EMBL/GenBank/DDBJ databases">
        <authorList>
            <person name="Yu Y."/>
            <person name="Lee S."/>
            <person name="de Baynast K."/>
            <person name="Wissotski M."/>
            <person name="Liu L."/>
            <person name="Talag J."/>
            <person name="Goicoechea J."/>
            <person name="Angelova A."/>
            <person name="Jetty R."/>
            <person name="Kudrna D."/>
            <person name="Golser W."/>
            <person name="Rivera L."/>
            <person name="Zhang J."/>
            <person name="Wing R."/>
        </authorList>
    </citation>
    <scope>NUCLEOTIDE SEQUENCE</scope>
</reference>
<dbReference type="InterPro" id="IPR000858">
    <property type="entry name" value="S_locus_glycoprot_dom"/>
</dbReference>
<keyword evidence="11" id="KW-0675">Receptor</keyword>
<evidence type="ECO:0000256" key="5">
    <source>
        <dbReference type="ARBA" id="ARBA00022679"/>
    </source>
</evidence>
<keyword evidence="9 15" id="KW-0067">ATP-binding</keyword>
<evidence type="ECO:0000259" key="19">
    <source>
        <dbReference type="PROSITE" id="PS50927"/>
    </source>
</evidence>
<dbReference type="SMART" id="SM00473">
    <property type="entry name" value="PAN_AP"/>
    <property type="match status" value="2"/>
</dbReference>
<dbReference type="EnsemblPlants" id="LPERR04G22080.1">
    <property type="protein sequence ID" value="LPERR04G22080.1"/>
    <property type="gene ID" value="LPERR04G22080"/>
</dbReference>
<evidence type="ECO:0000256" key="1">
    <source>
        <dbReference type="ARBA" id="ARBA00004251"/>
    </source>
</evidence>
<dbReference type="PROSITE" id="PS00108">
    <property type="entry name" value="PROTEIN_KINASE_ST"/>
    <property type="match status" value="2"/>
</dbReference>
<name>A0A0D9W9Z6_9ORYZ</name>
<feature type="signal peptide" evidence="17">
    <location>
        <begin position="1"/>
        <end position="20"/>
    </location>
</feature>
<dbReference type="PROSITE" id="PS00107">
    <property type="entry name" value="PROTEIN_KINASE_ATP"/>
    <property type="match status" value="2"/>
</dbReference>
<evidence type="ECO:0000256" key="4">
    <source>
        <dbReference type="ARBA" id="ARBA00022527"/>
    </source>
</evidence>
<keyword evidence="8" id="KW-0418">Kinase</keyword>
<dbReference type="EC" id="2.7.11.1" evidence="2"/>
<feature type="transmembrane region" description="Helical" evidence="16">
    <location>
        <begin position="1176"/>
        <end position="1198"/>
    </location>
</feature>
<dbReference type="SUPFAM" id="SSF51110">
    <property type="entry name" value="alpha-D-mannose-specific plant lectins"/>
    <property type="match status" value="2"/>
</dbReference>
<keyword evidence="16" id="KW-0812">Transmembrane</keyword>
<feature type="domain" description="Bulb-type lectin" evidence="19">
    <location>
        <begin position="758"/>
        <end position="887"/>
    </location>
</feature>
<dbReference type="FunFam" id="3.30.200.20:FF:000402">
    <property type="entry name" value="Serine/threonine-protein kinase"/>
    <property type="match status" value="1"/>
</dbReference>
<evidence type="ECO:0000256" key="10">
    <source>
        <dbReference type="ARBA" id="ARBA00023157"/>
    </source>
</evidence>
<evidence type="ECO:0000256" key="13">
    <source>
        <dbReference type="ARBA" id="ARBA00047899"/>
    </source>
</evidence>
<keyword evidence="4" id="KW-0723">Serine/threonine-protein kinase</keyword>
<proteinExistence type="predicted"/>
<dbReference type="InterPro" id="IPR017441">
    <property type="entry name" value="Protein_kinase_ATP_BS"/>
</dbReference>
<dbReference type="PROSITE" id="PS50011">
    <property type="entry name" value="PROTEIN_KINASE_DOM"/>
    <property type="match status" value="2"/>
</dbReference>
<evidence type="ECO:0000256" key="17">
    <source>
        <dbReference type="SAM" id="SignalP"/>
    </source>
</evidence>
<comment type="subcellular location">
    <subcellularLocation>
        <location evidence="1">Cell membrane</location>
        <topology evidence="1">Single-pass type I membrane protein</topology>
    </subcellularLocation>
</comment>
<dbReference type="Pfam" id="PF07714">
    <property type="entry name" value="PK_Tyr_Ser-Thr"/>
    <property type="match status" value="1"/>
</dbReference>
<feature type="domain" description="Protein kinase" evidence="18">
    <location>
        <begin position="469"/>
        <end position="719"/>
    </location>
</feature>
<dbReference type="Pfam" id="PF00954">
    <property type="entry name" value="S_locus_glycop"/>
    <property type="match status" value="2"/>
</dbReference>
<evidence type="ECO:0000259" key="18">
    <source>
        <dbReference type="PROSITE" id="PS50011"/>
    </source>
</evidence>
<keyword evidence="6 17" id="KW-0732">Signal</keyword>
<keyword evidence="16" id="KW-1133">Transmembrane helix</keyword>
<dbReference type="GO" id="GO:0005886">
    <property type="term" value="C:plasma membrane"/>
    <property type="evidence" value="ECO:0007669"/>
    <property type="project" value="UniProtKB-SubCell"/>
</dbReference>
<evidence type="ECO:0000313" key="22">
    <source>
        <dbReference type="Proteomes" id="UP000032180"/>
    </source>
</evidence>
<dbReference type="Proteomes" id="UP000032180">
    <property type="component" value="Chromosome 4"/>
</dbReference>
<feature type="domain" description="Apple" evidence="20">
    <location>
        <begin position="334"/>
        <end position="420"/>
    </location>
</feature>
<keyword evidence="10" id="KW-1015">Disulfide bond</keyword>
<dbReference type="PROSITE" id="PS50927">
    <property type="entry name" value="BULB_LECTIN"/>
    <property type="match status" value="2"/>
</dbReference>
<evidence type="ECO:0000256" key="12">
    <source>
        <dbReference type="ARBA" id="ARBA00023180"/>
    </source>
</evidence>
<dbReference type="GO" id="GO:0051707">
    <property type="term" value="P:response to other organism"/>
    <property type="evidence" value="ECO:0007669"/>
    <property type="project" value="UniProtKB-ARBA"/>
</dbReference>
<feature type="chain" id="PRO_5002348426" description="non-specific serine/threonine protein kinase" evidence="17">
    <location>
        <begin position="21"/>
        <end position="1564"/>
    </location>
</feature>
<dbReference type="PANTHER" id="PTHR27002">
    <property type="entry name" value="RECEPTOR-LIKE SERINE/THREONINE-PROTEIN KINASE SD1-8"/>
    <property type="match status" value="1"/>
</dbReference>
<dbReference type="InterPro" id="IPR003609">
    <property type="entry name" value="Pan_app"/>
</dbReference>
<dbReference type="CDD" id="cd00028">
    <property type="entry name" value="B_lectin"/>
    <property type="match status" value="2"/>
</dbReference>
<reference evidence="21" key="3">
    <citation type="submission" date="2015-04" db="UniProtKB">
        <authorList>
            <consortium name="EnsemblPlants"/>
        </authorList>
    </citation>
    <scope>IDENTIFICATION</scope>
</reference>
<dbReference type="SUPFAM" id="SSF56112">
    <property type="entry name" value="Protein kinase-like (PK-like)"/>
    <property type="match status" value="2"/>
</dbReference>
<dbReference type="InterPro" id="IPR008271">
    <property type="entry name" value="Ser/Thr_kinase_AS"/>
</dbReference>
<dbReference type="InterPro" id="IPR001245">
    <property type="entry name" value="Ser-Thr/Tyr_kinase_cat_dom"/>
</dbReference>
<evidence type="ECO:0000256" key="7">
    <source>
        <dbReference type="ARBA" id="ARBA00022741"/>
    </source>
</evidence>
<evidence type="ECO:0000256" key="8">
    <source>
        <dbReference type="ARBA" id="ARBA00022777"/>
    </source>
</evidence>
<evidence type="ECO:0000256" key="15">
    <source>
        <dbReference type="PROSITE-ProRule" id="PRU10141"/>
    </source>
</evidence>
<dbReference type="InterPro" id="IPR036426">
    <property type="entry name" value="Bulb-type_lectin_dom_sf"/>
</dbReference>
<comment type="catalytic activity">
    <reaction evidence="13">
        <text>L-threonyl-[protein] + ATP = O-phospho-L-threonyl-[protein] + ADP + H(+)</text>
        <dbReference type="Rhea" id="RHEA:46608"/>
        <dbReference type="Rhea" id="RHEA-COMP:11060"/>
        <dbReference type="Rhea" id="RHEA-COMP:11605"/>
        <dbReference type="ChEBI" id="CHEBI:15378"/>
        <dbReference type="ChEBI" id="CHEBI:30013"/>
        <dbReference type="ChEBI" id="CHEBI:30616"/>
        <dbReference type="ChEBI" id="CHEBI:61977"/>
        <dbReference type="ChEBI" id="CHEBI:456216"/>
        <dbReference type="EC" id="2.7.11.1"/>
    </reaction>
</comment>
<keyword evidence="5" id="KW-0808">Transferase</keyword>
<dbReference type="GO" id="GO:0048544">
    <property type="term" value="P:recognition of pollen"/>
    <property type="evidence" value="ECO:0007669"/>
    <property type="project" value="InterPro"/>
</dbReference>
<dbReference type="InterPro" id="IPR000719">
    <property type="entry name" value="Prot_kinase_dom"/>
</dbReference>
<dbReference type="Pfam" id="PF00069">
    <property type="entry name" value="Pkinase"/>
    <property type="match status" value="1"/>
</dbReference>
<feature type="binding site" evidence="15">
    <location>
        <position position="1276"/>
    </location>
    <ligand>
        <name>ATP</name>
        <dbReference type="ChEBI" id="CHEBI:30616"/>
    </ligand>
</feature>
<evidence type="ECO:0000256" key="16">
    <source>
        <dbReference type="SAM" id="Phobius"/>
    </source>
</evidence>
<dbReference type="SMART" id="SM00108">
    <property type="entry name" value="B_lectin"/>
    <property type="match status" value="2"/>
</dbReference>
<dbReference type="FunFam" id="2.90.10.30:FF:000003">
    <property type="entry name" value="Os04g0303100 protein"/>
    <property type="match status" value="2"/>
</dbReference>
<keyword evidence="22" id="KW-1185">Reference proteome</keyword>
<dbReference type="Pfam" id="PF08276">
    <property type="entry name" value="PAN_2"/>
    <property type="match status" value="2"/>
</dbReference>
<accession>A0A0D9W9Z6</accession>
<evidence type="ECO:0000256" key="3">
    <source>
        <dbReference type="ARBA" id="ARBA00022475"/>
    </source>
</evidence>
<organism evidence="21 22">
    <name type="scientific">Leersia perrieri</name>
    <dbReference type="NCBI Taxonomy" id="77586"/>
    <lineage>
        <taxon>Eukaryota</taxon>
        <taxon>Viridiplantae</taxon>
        <taxon>Streptophyta</taxon>
        <taxon>Embryophyta</taxon>
        <taxon>Tracheophyta</taxon>
        <taxon>Spermatophyta</taxon>
        <taxon>Magnoliopsida</taxon>
        <taxon>Liliopsida</taxon>
        <taxon>Poales</taxon>
        <taxon>Poaceae</taxon>
        <taxon>BOP clade</taxon>
        <taxon>Oryzoideae</taxon>
        <taxon>Oryzeae</taxon>
        <taxon>Oryzinae</taxon>
        <taxon>Leersia</taxon>
    </lineage>
</organism>
<dbReference type="CDD" id="cd01098">
    <property type="entry name" value="PAN_AP_plant"/>
    <property type="match status" value="2"/>
</dbReference>
<dbReference type="GO" id="GO:0004674">
    <property type="term" value="F:protein serine/threonine kinase activity"/>
    <property type="evidence" value="ECO:0007669"/>
    <property type="project" value="UniProtKB-KW"/>
</dbReference>
<evidence type="ECO:0000259" key="20">
    <source>
        <dbReference type="PROSITE" id="PS50948"/>
    </source>
</evidence>
<dbReference type="CDD" id="cd14066">
    <property type="entry name" value="STKc_IRAK"/>
    <property type="match status" value="1"/>
</dbReference>
<dbReference type="Gramene" id="LPERR04G22080.1">
    <property type="protein sequence ID" value="LPERR04G22080.1"/>
    <property type="gene ID" value="LPERR04G22080"/>
</dbReference>
<dbReference type="SMART" id="SM00220">
    <property type="entry name" value="S_TKc"/>
    <property type="match status" value="2"/>
</dbReference>
<keyword evidence="7 15" id="KW-0547">Nucleotide-binding</keyword>
<comment type="catalytic activity">
    <reaction evidence="14">
        <text>L-seryl-[protein] + ATP = O-phospho-L-seryl-[protein] + ADP + H(+)</text>
        <dbReference type="Rhea" id="RHEA:17989"/>
        <dbReference type="Rhea" id="RHEA-COMP:9863"/>
        <dbReference type="Rhea" id="RHEA-COMP:11604"/>
        <dbReference type="ChEBI" id="CHEBI:15378"/>
        <dbReference type="ChEBI" id="CHEBI:29999"/>
        <dbReference type="ChEBI" id="CHEBI:30616"/>
        <dbReference type="ChEBI" id="CHEBI:83421"/>
        <dbReference type="ChEBI" id="CHEBI:456216"/>
        <dbReference type="EC" id="2.7.11.1"/>
    </reaction>
</comment>
<dbReference type="PROSITE" id="PS50948">
    <property type="entry name" value="PAN"/>
    <property type="match status" value="2"/>
</dbReference>
<evidence type="ECO:0000256" key="11">
    <source>
        <dbReference type="ARBA" id="ARBA00023170"/>
    </source>
</evidence>
<feature type="domain" description="Apple" evidence="20">
    <location>
        <begin position="1075"/>
        <end position="1161"/>
    </location>
</feature>
<dbReference type="eggNOG" id="KOG1187">
    <property type="taxonomic scope" value="Eukaryota"/>
</dbReference>
<dbReference type="Gene3D" id="1.10.510.10">
    <property type="entry name" value="Transferase(Phosphotransferase) domain 1"/>
    <property type="match status" value="2"/>
</dbReference>
<dbReference type="HOGENOM" id="CLU_000288_178_6_1"/>
<evidence type="ECO:0000313" key="21">
    <source>
        <dbReference type="EnsemblPlants" id="LPERR04G22080.1"/>
    </source>
</evidence>
<protein>
    <recommendedName>
        <fullName evidence="2">non-specific serine/threonine protein kinase</fullName>
        <ecNumber evidence="2">2.7.11.1</ecNumber>
    </recommendedName>
</protein>
<dbReference type="GO" id="GO:0005524">
    <property type="term" value="F:ATP binding"/>
    <property type="evidence" value="ECO:0007669"/>
    <property type="project" value="UniProtKB-UniRule"/>
</dbReference>
<evidence type="ECO:0000256" key="6">
    <source>
        <dbReference type="ARBA" id="ARBA00022729"/>
    </source>
</evidence>
<dbReference type="Pfam" id="PF01453">
    <property type="entry name" value="B_lectin"/>
    <property type="match status" value="2"/>
</dbReference>
<evidence type="ECO:0000256" key="14">
    <source>
        <dbReference type="ARBA" id="ARBA00048679"/>
    </source>
</evidence>
<dbReference type="InterPro" id="IPR011009">
    <property type="entry name" value="Kinase-like_dom_sf"/>
</dbReference>
<feature type="binding site" evidence="15">
    <location>
        <position position="498"/>
    </location>
    <ligand>
        <name>ATP</name>
        <dbReference type="ChEBI" id="CHEBI:30616"/>
    </ligand>
</feature>
<dbReference type="Gene3D" id="2.90.10.10">
    <property type="entry name" value="Bulb-type lectin domain"/>
    <property type="match status" value="2"/>
</dbReference>
<reference evidence="21 22" key="1">
    <citation type="submission" date="2012-08" db="EMBL/GenBank/DDBJ databases">
        <title>Oryza genome evolution.</title>
        <authorList>
            <person name="Wing R.A."/>
        </authorList>
    </citation>
    <scope>NUCLEOTIDE SEQUENCE</scope>
</reference>
<keyword evidence="12" id="KW-0325">Glycoprotein</keyword>
<dbReference type="Gene3D" id="3.30.200.20">
    <property type="entry name" value="Phosphorylase Kinase, domain 1"/>
    <property type="match status" value="2"/>
</dbReference>
<dbReference type="FunFam" id="1.10.510.10:FF:000060">
    <property type="entry name" value="G-type lectin S-receptor-like serine/threonine-protein kinase"/>
    <property type="match status" value="2"/>
</dbReference>
<keyword evidence="16" id="KW-0472">Membrane</keyword>
<dbReference type="PANTHER" id="PTHR27002:SF913">
    <property type="entry name" value="RECEPTOR-LIKE SERINE_THREONINE-PROTEIN KINASE"/>
    <property type="match status" value="1"/>
</dbReference>
<sequence>MNMACLPVFIFLLLISFCKCDDKLTQAKPLISPGDVLVSKGGIFALGFFYPSTSNKSLFLGIWYHNISERTYVWVANRDNPIISPSSAMLTISNSSNLVLSNSNGETLWATTTNITRGNGAQATLLDSGNLVLQLLNDTTIWQSFDHPTDSVLPNMRAFVSYKSQLIGRLVAWKSPDDPSTGDFSCSGSPNSDLQLFFWKGNKPYRRIVILDSFLVSGKANGINNSSFIYQTIVNTEDEFYIMFTTSDGSPFVRFKLDYMGTMKLLTWNSKSSSWTVLSETRADTGDCEPYASCGPFGYCDLTLANPRCQCLDGFEPASSNSSIGCRRKQQLTCGDGDHFVTLPGMKIPDKFLHIQNKSFNECVTECSANCSCTAYAYSNLTIDNAAGTIANQSRCLVWMSELVDTGRINTGDKLYLRLANSPVGIQRKKVTVKTSALRNLGAIPDLWDQNLEFACISFEDVTSATNNFHDTNMLGKGGFGIVYKVGILGDGKEFAVKRLSKGSGQGVEEFTNEVFHSTILTVFFSDHAIEATLDWPTRFKIIKGVARGLLYLHQDSRMTIIHRDLKASNILLDADMNPKISDFGMARIFGGNQQQESTKRVVGTYGYMSPEYAMEGIFSVKSDTYSYGILLLEIAWNLWKDERQRDFVDKLVLESCCLSEDSQDARPLMSLVVSILDNEDIPRPMPKEPIYFVQRHYEAEEQRKGLEKSVNNVIHKILFKYWLEHRKIHVSERQKVMDMAFLPFLICLLLIHFCKCEDQLTEAKQLRSPGDMLISKGRVFALGFFSPTASNKSLFLGIWHHNIPERTYVWVANRNNPITNPSSTMLAISNSSNLVLSDFEGHTLWTTARTNGAIITGGQKAYAVLLDSGNLVLRLPNNTIIWQSFDHPTDTTLPNMKFLVSNQAQVGMQLIAWKAPDDPSTGEFSCSGDPRSNFQVFIWHGTRPYFRFIVLHSASVVGAAYGSNITSFVYQTIMNTKDEFYIVYTTSNISSYVRITLDYMGTLKFMSWKGTSSSWTVFSQYPKATDYCDTYASCGPFGYCNLTPTVPRCQCLDGFEPVSSNSSRGCRRKQQLRCGDRNHFVHMAGMKVPDRFQVVHNQSFDECAAECSRNCSCTAYAYSNRTIAGNPGSTTDQSRCLLWTGVLVDTATANIGEHLYIRLANSPGHTSEAKKKIRYIVMAVVPVIACLLLVTCTYLVWKWQSKGKQSNDEKQKRSVLVKFRTSHELFKKNLESQFINFEDVASATNNFSDSNILGKGGFGKVYKGKLEGGKEIAVKRLGTGSRQGIEHFTNEVVLIAKLQHKNLVRLLGCCIHGDEKLLIYEYLPNKSLDYFLFDDSKRSMLDWQTRFNIIKGVARGLVYLHQDSRMRIIHRDLKASNILLDEEMNPKISDFGMARIFGGNQHQANTKHVVGTYGYMSPEYAMEGIFSVKSDTYSFGVLVLEIISGSKIGSPHLITDFPNLIACAWSLWKDRKPEDFVDSFIRECYSLDEFLLCMHAGLLCVQEDPNVRPLMSSVVFMFENEATTVPTPRQPAYFVQRNYMGEGAREDVNKSVNGLSLTTLQGR</sequence>
<keyword evidence="3" id="KW-1003">Cell membrane</keyword>
<dbReference type="STRING" id="77586.A0A0D9W9Z6"/>
<evidence type="ECO:0000256" key="9">
    <source>
        <dbReference type="ARBA" id="ARBA00022840"/>
    </source>
</evidence>
<feature type="domain" description="Bulb-type lectin" evidence="19">
    <location>
        <begin position="22"/>
        <end position="146"/>
    </location>
</feature>
<evidence type="ECO:0000256" key="2">
    <source>
        <dbReference type="ARBA" id="ARBA00012513"/>
    </source>
</evidence>